<protein>
    <recommendedName>
        <fullName evidence="8">MAPEG family protein</fullName>
    </recommendedName>
</protein>
<reference evidence="6 7" key="1">
    <citation type="submission" date="2019-12" db="EMBL/GenBank/DDBJ databases">
        <authorList>
            <person name="Zhang Y.-J."/>
        </authorList>
    </citation>
    <scope>NUCLEOTIDE SEQUENCE [LARGE SCALE GENOMIC DNA]</scope>
    <source>
        <strain evidence="6 7">H18S-6</strain>
    </source>
</reference>
<keyword evidence="2 5" id="KW-0812">Transmembrane</keyword>
<organism evidence="6 7">
    <name type="scientific">Parasedimentitalea maritima</name>
    <dbReference type="NCBI Taxonomy" id="2578117"/>
    <lineage>
        <taxon>Bacteria</taxon>
        <taxon>Pseudomonadati</taxon>
        <taxon>Pseudomonadota</taxon>
        <taxon>Alphaproteobacteria</taxon>
        <taxon>Rhodobacterales</taxon>
        <taxon>Paracoccaceae</taxon>
        <taxon>Parasedimentitalea</taxon>
    </lineage>
</organism>
<keyword evidence="3 5" id="KW-1133">Transmembrane helix</keyword>
<dbReference type="RefSeq" id="WP_158980087.1">
    <property type="nucleotide sequence ID" value="NZ_WSFO01000008.1"/>
</dbReference>
<evidence type="ECO:0000256" key="5">
    <source>
        <dbReference type="SAM" id="Phobius"/>
    </source>
</evidence>
<dbReference type="Pfam" id="PF01124">
    <property type="entry name" value="MAPEG"/>
    <property type="match status" value="1"/>
</dbReference>
<evidence type="ECO:0000256" key="3">
    <source>
        <dbReference type="ARBA" id="ARBA00022989"/>
    </source>
</evidence>
<dbReference type="SUPFAM" id="SSF161084">
    <property type="entry name" value="MAPEG domain-like"/>
    <property type="match status" value="1"/>
</dbReference>
<keyword evidence="4 5" id="KW-0472">Membrane</keyword>
<evidence type="ECO:0008006" key="8">
    <source>
        <dbReference type="Google" id="ProtNLM"/>
    </source>
</evidence>
<evidence type="ECO:0000256" key="1">
    <source>
        <dbReference type="ARBA" id="ARBA00004370"/>
    </source>
</evidence>
<proteinExistence type="predicted"/>
<name>A0A6A4RIH0_9RHOB</name>
<feature type="transmembrane region" description="Helical" evidence="5">
    <location>
        <begin position="108"/>
        <end position="125"/>
    </location>
</feature>
<feature type="transmembrane region" description="Helical" evidence="5">
    <location>
        <begin position="6"/>
        <end position="24"/>
    </location>
</feature>
<dbReference type="Gene3D" id="1.20.120.550">
    <property type="entry name" value="Membrane associated eicosanoid/glutathione metabolism-like domain"/>
    <property type="match status" value="1"/>
</dbReference>
<feature type="transmembrane region" description="Helical" evidence="5">
    <location>
        <begin position="81"/>
        <end position="102"/>
    </location>
</feature>
<dbReference type="GO" id="GO:0016020">
    <property type="term" value="C:membrane"/>
    <property type="evidence" value="ECO:0007669"/>
    <property type="project" value="UniProtKB-SubCell"/>
</dbReference>
<dbReference type="EMBL" id="WSFO01000008">
    <property type="protein sequence ID" value="KAE9628897.1"/>
    <property type="molecule type" value="Genomic_DNA"/>
</dbReference>
<gene>
    <name evidence="6" type="ORF">GP644_14115</name>
</gene>
<dbReference type="Proteomes" id="UP000441586">
    <property type="component" value="Unassembled WGS sequence"/>
</dbReference>
<dbReference type="InterPro" id="IPR001129">
    <property type="entry name" value="Membr-assoc_MAPEG"/>
</dbReference>
<dbReference type="InterPro" id="IPR023352">
    <property type="entry name" value="MAPEG-like_dom_sf"/>
</dbReference>
<comment type="caution">
    <text evidence="6">The sequence shown here is derived from an EMBL/GenBank/DDBJ whole genome shotgun (WGS) entry which is preliminary data.</text>
</comment>
<sequence>MLTWILLVLMLYYAGLFLPSLFLIPRIGLGAYMGTRDSDPDPAVMQGRAQRAHCNFQENLAPFAVLAALTFVVPDADVGRAILGAEVFFFARLAYLPLYLLAVPMVRSAAYTVGFVGLLIMGLALV</sequence>
<evidence type="ECO:0000256" key="4">
    <source>
        <dbReference type="ARBA" id="ARBA00023136"/>
    </source>
</evidence>
<accession>A0A6A4RIH0</accession>
<evidence type="ECO:0000313" key="7">
    <source>
        <dbReference type="Proteomes" id="UP000441586"/>
    </source>
</evidence>
<dbReference type="AlphaFoldDB" id="A0A6A4RIH0"/>
<evidence type="ECO:0000313" key="6">
    <source>
        <dbReference type="EMBL" id="KAE9628897.1"/>
    </source>
</evidence>
<evidence type="ECO:0000256" key="2">
    <source>
        <dbReference type="ARBA" id="ARBA00022692"/>
    </source>
</evidence>
<comment type="subcellular location">
    <subcellularLocation>
        <location evidence="1">Membrane</location>
    </subcellularLocation>
</comment>